<name>A0A3E0K4M9_9BACI</name>
<proteinExistence type="predicted"/>
<evidence type="ECO:0000313" key="1">
    <source>
        <dbReference type="EMBL" id="REJ28067.1"/>
    </source>
</evidence>
<dbReference type="OrthoDB" id="2455313at2"/>
<evidence type="ECO:0000313" key="2">
    <source>
        <dbReference type="Proteomes" id="UP000257014"/>
    </source>
</evidence>
<dbReference type="AlphaFoldDB" id="A0A3E0K4M9"/>
<organism evidence="1 2">
    <name type="scientific">Caldibacillus debilis</name>
    <dbReference type="NCBI Taxonomy" id="301148"/>
    <lineage>
        <taxon>Bacteria</taxon>
        <taxon>Bacillati</taxon>
        <taxon>Bacillota</taxon>
        <taxon>Bacilli</taxon>
        <taxon>Bacillales</taxon>
        <taxon>Bacillaceae</taxon>
        <taxon>Caldibacillus</taxon>
    </lineage>
</organism>
<gene>
    <name evidence="1" type="ORF">C6P37_09480</name>
</gene>
<dbReference type="Proteomes" id="UP000257014">
    <property type="component" value="Unassembled WGS sequence"/>
</dbReference>
<reference evidence="1 2" key="1">
    <citation type="submission" date="2018-03" db="EMBL/GenBank/DDBJ databases">
        <authorList>
            <person name="Keele B.F."/>
        </authorList>
    </citation>
    <scope>NUCLEOTIDE SEQUENCE [LARGE SCALE GENOMIC DNA]</scope>
    <source>
        <strain evidence="1">ZCTH4_d</strain>
    </source>
</reference>
<dbReference type="RefSeq" id="WP_061569738.1">
    <property type="nucleotide sequence ID" value="NZ_QEVZ01000041.1"/>
</dbReference>
<protein>
    <submittedName>
        <fullName evidence="1">Spore gernimation protein GerPD</fullName>
    </submittedName>
</protein>
<sequence>MPLFSLTVTNGELMVGEIKMTAATNSSLVLIGDASSIQLASFFDTPKESFINGPFLPLPLEGGREG</sequence>
<comment type="caution">
    <text evidence="1">The sequence shown here is derived from an EMBL/GenBank/DDBJ whole genome shotgun (WGS) entry which is preliminary data.</text>
</comment>
<dbReference type="EMBL" id="QEWE01000018">
    <property type="protein sequence ID" value="REJ28067.1"/>
    <property type="molecule type" value="Genomic_DNA"/>
</dbReference>
<accession>A0A3E0K4M9</accession>